<evidence type="ECO:0000313" key="6">
    <source>
        <dbReference type="EMBL" id="MDY0393897.1"/>
    </source>
</evidence>
<evidence type="ECO:0000259" key="5">
    <source>
        <dbReference type="Pfam" id="PF02836"/>
    </source>
</evidence>
<comment type="caution">
    <text evidence="6">The sequence shown here is derived from an EMBL/GenBank/DDBJ whole genome shotgun (WGS) entry which is preliminary data.</text>
</comment>
<dbReference type="Proteomes" id="UP001281447">
    <property type="component" value="Unassembled WGS sequence"/>
</dbReference>
<feature type="domain" description="Glycoside hydrolase family 2 catalytic" evidence="5">
    <location>
        <begin position="11"/>
        <end position="49"/>
    </location>
</feature>
<evidence type="ECO:0000313" key="7">
    <source>
        <dbReference type="Proteomes" id="UP001281447"/>
    </source>
</evidence>
<accession>A0ABU5C3J7</accession>
<organism evidence="6 7">
    <name type="scientific">Tigheibacillus halophilus</name>
    <dbReference type="NCBI Taxonomy" id="361280"/>
    <lineage>
        <taxon>Bacteria</taxon>
        <taxon>Bacillati</taxon>
        <taxon>Bacillota</taxon>
        <taxon>Bacilli</taxon>
        <taxon>Bacillales</taxon>
        <taxon>Bacillaceae</taxon>
        <taxon>Tigheibacillus</taxon>
    </lineage>
</organism>
<evidence type="ECO:0000256" key="3">
    <source>
        <dbReference type="ARBA" id="ARBA00022801"/>
    </source>
</evidence>
<dbReference type="GO" id="GO:0016787">
    <property type="term" value="F:hydrolase activity"/>
    <property type="evidence" value="ECO:0007669"/>
    <property type="project" value="UniProtKB-KW"/>
</dbReference>
<keyword evidence="3 6" id="KW-0378">Hydrolase</keyword>
<dbReference type="PANTHER" id="PTHR46323">
    <property type="entry name" value="BETA-GALACTOSIDASE"/>
    <property type="match status" value="1"/>
</dbReference>
<comment type="catalytic activity">
    <reaction evidence="1">
        <text>Hydrolysis of terminal non-reducing beta-D-galactose residues in beta-D-galactosides.</text>
        <dbReference type="EC" id="3.2.1.23"/>
    </reaction>
</comment>
<dbReference type="Gene3D" id="3.20.20.80">
    <property type="entry name" value="Glycosidases"/>
    <property type="match status" value="1"/>
</dbReference>
<dbReference type="EMBL" id="JAWDIP010000003">
    <property type="protein sequence ID" value="MDY0393897.1"/>
    <property type="molecule type" value="Genomic_DNA"/>
</dbReference>
<proteinExistence type="predicted"/>
<evidence type="ECO:0000256" key="2">
    <source>
        <dbReference type="ARBA" id="ARBA00012756"/>
    </source>
</evidence>
<protein>
    <recommendedName>
        <fullName evidence="2">beta-galactosidase</fullName>
        <ecNumber evidence="2">3.2.1.23</ecNumber>
    </recommendedName>
</protein>
<dbReference type="EC" id="3.2.1.23" evidence="2"/>
<dbReference type="InterPro" id="IPR017853">
    <property type="entry name" value="GH"/>
</dbReference>
<gene>
    <name evidence="6" type="ORF">RWE15_04755</name>
</gene>
<evidence type="ECO:0000256" key="4">
    <source>
        <dbReference type="ARBA" id="ARBA00023295"/>
    </source>
</evidence>
<sequence>MEPVPGKEDEYYFAYGGDWGDDPNDGNFLANGLISADRTVQPELKEVKKGLPGS</sequence>
<dbReference type="InterPro" id="IPR050347">
    <property type="entry name" value="Bact_Beta-galactosidase"/>
</dbReference>
<name>A0ABU5C3J7_9BACI</name>
<dbReference type="InterPro" id="IPR006103">
    <property type="entry name" value="Glyco_hydro_2_cat"/>
</dbReference>
<keyword evidence="4" id="KW-0326">Glycosidase</keyword>
<dbReference type="SUPFAM" id="SSF51445">
    <property type="entry name" value="(Trans)glycosidases"/>
    <property type="match status" value="1"/>
</dbReference>
<keyword evidence="7" id="KW-1185">Reference proteome</keyword>
<reference evidence="6 7" key="1">
    <citation type="submission" date="2023-10" db="EMBL/GenBank/DDBJ databases">
        <title>Virgibacillus halophilus 5B73C genome.</title>
        <authorList>
            <person name="Miliotis G."/>
            <person name="Sengupta P."/>
            <person name="Hameed A."/>
            <person name="Chuvochina M."/>
            <person name="Mcdonagh F."/>
            <person name="Simpson A.C."/>
            <person name="Singh N.K."/>
            <person name="Rekha P.D."/>
            <person name="Raman K."/>
            <person name="Hugenholtz P."/>
            <person name="Venkateswaran K."/>
        </authorList>
    </citation>
    <scope>NUCLEOTIDE SEQUENCE [LARGE SCALE GENOMIC DNA]</scope>
    <source>
        <strain evidence="6 7">5B73C</strain>
    </source>
</reference>
<dbReference type="Pfam" id="PF02836">
    <property type="entry name" value="Glyco_hydro_2_C"/>
    <property type="match status" value="1"/>
</dbReference>
<dbReference type="PANTHER" id="PTHR46323:SF2">
    <property type="entry name" value="BETA-GALACTOSIDASE"/>
    <property type="match status" value="1"/>
</dbReference>
<evidence type="ECO:0000256" key="1">
    <source>
        <dbReference type="ARBA" id="ARBA00001412"/>
    </source>
</evidence>